<organism evidence="6 7">
    <name type="scientific">Phialocephala subalpina</name>
    <dbReference type="NCBI Taxonomy" id="576137"/>
    <lineage>
        <taxon>Eukaryota</taxon>
        <taxon>Fungi</taxon>
        <taxon>Dikarya</taxon>
        <taxon>Ascomycota</taxon>
        <taxon>Pezizomycotina</taxon>
        <taxon>Leotiomycetes</taxon>
        <taxon>Helotiales</taxon>
        <taxon>Mollisiaceae</taxon>
        <taxon>Phialocephala</taxon>
        <taxon>Phialocephala fortinii species complex</taxon>
    </lineage>
</organism>
<dbReference type="GO" id="GO:0003677">
    <property type="term" value="F:DNA binding"/>
    <property type="evidence" value="ECO:0007669"/>
    <property type="project" value="InterPro"/>
</dbReference>
<dbReference type="SUPFAM" id="SSF57701">
    <property type="entry name" value="Zn2/Cys6 DNA-binding domain"/>
    <property type="match status" value="1"/>
</dbReference>
<dbReference type="STRING" id="576137.A0A1L7XV68"/>
<evidence type="ECO:0000256" key="4">
    <source>
        <dbReference type="SAM" id="MobiDB-lite"/>
    </source>
</evidence>
<dbReference type="Pfam" id="PF00172">
    <property type="entry name" value="Zn_clus"/>
    <property type="match status" value="1"/>
</dbReference>
<evidence type="ECO:0000256" key="2">
    <source>
        <dbReference type="ARBA" id="ARBA00022723"/>
    </source>
</evidence>
<dbReference type="GO" id="GO:0006351">
    <property type="term" value="P:DNA-templated transcription"/>
    <property type="evidence" value="ECO:0007669"/>
    <property type="project" value="InterPro"/>
</dbReference>
<dbReference type="Gene3D" id="4.10.240.10">
    <property type="entry name" value="Zn(2)-C6 fungal-type DNA-binding domain"/>
    <property type="match status" value="1"/>
</dbReference>
<dbReference type="AlphaFoldDB" id="A0A1L7XV68"/>
<dbReference type="EMBL" id="FJOG01000062">
    <property type="protein sequence ID" value="CZR68933.1"/>
    <property type="molecule type" value="Genomic_DNA"/>
</dbReference>
<feature type="compositionally biased region" description="Polar residues" evidence="4">
    <location>
        <begin position="654"/>
        <end position="667"/>
    </location>
</feature>
<dbReference type="CDD" id="cd00067">
    <property type="entry name" value="GAL4"/>
    <property type="match status" value="1"/>
</dbReference>
<evidence type="ECO:0000259" key="5">
    <source>
        <dbReference type="PROSITE" id="PS50048"/>
    </source>
</evidence>
<accession>A0A1L7XV68</accession>
<dbReference type="PANTHER" id="PTHR31001">
    <property type="entry name" value="UNCHARACTERIZED TRANSCRIPTIONAL REGULATORY PROTEIN"/>
    <property type="match status" value="1"/>
</dbReference>
<dbReference type="InterPro" id="IPR007219">
    <property type="entry name" value="XnlR_reg_dom"/>
</dbReference>
<proteinExistence type="predicted"/>
<dbReference type="PROSITE" id="PS50048">
    <property type="entry name" value="ZN2_CY6_FUNGAL_2"/>
    <property type="match status" value="1"/>
</dbReference>
<gene>
    <name evidence="6" type="ORF">PAC_18834</name>
</gene>
<evidence type="ECO:0000256" key="3">
    <source>
        <dbReference type="ARBA" id="ARBA00023242"/>
    </source>
</evidence>
<evidence type="ECO:0000313" key="6">
    <source>
        <dbReference type="EMBL" id="CZR68933.1"/>
    </source>
</evidence>
<dbReference type="GO" id="GO:0000981">
    <property type="term" value="F:DNA-binding transcription factor activity, RNA polymerase II-specific"/>
    <property type="evidence" value="ECO:0007669"/>
    <property type="project" value="InterPro"/>
</dbReference>
<evidence type="ECO:0000256" key="1">
    <source>
        <dbReference type="ARBA" id="ARBA00004123"/>
    </source>
</evidence>
<evidence type="ECO:0000313" key="7">
    <source>
        <dbReference type="Proteomes" id="UP000184330"/>
    </source>
</evidence>
<sequence>MPQTLVAEQLESDAGLKPYSCLPCRQRKVKCDRHTPCSNCVRAEKQCSFIPPVRGKRKRTKVPKEGLHAKLRRYEELLRSYGANIEPSEIGGDDSDFEAGSQVDVEMTEDTRHESRGEIASIAPKEKFVTKDGSSRYFDSAPWSDLGDESNHPEEGGIAESTDGSNVSESGLFVGTPEPTGLVLNAHSQIEDLASLHPSIQILPKLWDIYVDRADPLMKLLHLPTFWTSLTNALHHPQQISKSLRALIFAFYLATISSLDEDECQSLLGGPKSIAFARYKRAARQALIDAGFLHTSSSMTLQAYAIFIMAVRSSHRSVTLFVLSGVAVRLARKMGLHRDGTSLGLSPFETEMRRRLWWHIIYVDFRMSDVLGIKPSSDLFSGDTKRPINVADEDLSPDMVDPPPERNGITSLVICLIKCDIIEFIRKLSSPFTDDVRLEILTSSDITLAKKDSMIGQLEDLLERKYLRYCDPSNSLHYFASIIARSSICKMKLFAHNPRRFANSGIKIPQSERDLIFANAIKLLEYVNLVRGNPIFDKYKWQIGTHYLWNTILYVLIEARHRKTGPEVDRLWHLIGVVLSKYPQMFEETTGAVYTTLGKWTLEVWDDYLAATKVEGLPEPPTPEYIKAIRRCRRPSGGSSSKSKAPAESGPVPANSTGYSDIQSQGQDGDPLPEFDATASYDFSDLLSFEMDPNEWVRWDSAQLLP</sequence>
<feature type="region of interest" description="Disordered" evidence="4">
    <location>
        <begin position="633"/>
        <end position="677"/>
    </location>
</feature>
<dbReference type="GO" id="GO:0005634">
    <property type="term" value="C:nucleus"/>
    <property type="evidence" value="ECO:0007669"/>
    <property type="project" value="UniProtKB-SubCell"/>
</dbReference>
<dbReference type="InterPro" id="IPR050613">
    <property type="entry name" value="Sec_Metabolite_Reg"/>
</dbReference>
<name>A0A1L7XV68_9HELO</name>
<dbReference type="Proteomes" id="UP000184330">
    <property type="component" value="Unassembled WGS sequence"/>
</dbReference>
<dbReference type="InterPro" id="IPR036864">
    <property type="entry name" value="Zn2-C6_fun-type_DNA-bd_sf"/>
</dbReference>
<dbReference type="PROSITE" id="PS00463">
    <property type="entry name" value="ZN2_CY6_FUNGAL_1"/>
    <property type="match status" value="1"/>
</dbReference>
<reference evidence="6 7" key="1">
    <citation type="submission" date="2016-03" db="EMBL/GenBank/DDBJ databases">
        <authorList>
            <person name="Ploux O."/>
        </authorList>
    </citation>
    <scope>NUCLEOTIDE SEQUENCE [LARGE SCALE GENOMIC DNA]</scope>
    <source>
        <strain evidence="6 7">UAMH 11012</strain>
    </source>
</reference>
<dbReference type="SMART" id="SM00066">
    <property type="entry name" value="GAL4"/>
    <property type="match status" value="1"/>
</dbReference>
<dbReference type="CDD" id="cd12148">
    <property type="entry name" value="fungal_TF_MHR"/>
    <property type="match status" value="1"/>
</dbReference>
<dbReference type="PANTHER" id="PTHR31001:SF85">
    <property type="entry name" value="ZN(II)2CYS6 TRANSCRIPTION FACTOR (EUROFUNG)"/>
    <property type="match status" value="1"/>
</dbReference>
<dbReference type="SMART" id="SM00906">
    <property type="entry name" value="Fungal_trans"/>
    <property type="match status" value="1"/>
</dbReference>
<dbReference type="Pfam" id="PF04082">
    <property type="entry name" value="Fungal_trans"/>
    <property type="match status" value="1"/>
</dbReference>
<feature type="compositionally biased region" description="Low complexity" evidence="4">
    <location>
        <begin position="635"/>
        <end position="651"/>
    </location>
</feature>
<dbReference type="InterPro" id="IPR001138">
    <property type="entry name" value="Zn2Cys6_DnaBD"/>
</dbReference>
<feature type="domain" description="Zn(2)-C6 fungal-type" evidence="5">
    <location>
        <begin position="20"/>
        <end position="49"/>
    </location>
</feature>
<keyword evidence="7" id="KW-1185">Reference proteome</keyword>
<protein>
    <submittedName>
        <fullName evidence="6">Related to C6 transcription factor</fullName>
    </submittedName>
</protein>
<dbReference type="GO" id="GO:0008270">
    <property type="term" value="F:zinc ion binding"/>
    <property type="evidence" value="ECO:0007669"/>
    <property type="project" value="InterPro"/>
</dbReference>
<feature type="region of interest" description="Disordered" evidence="4">
    <location>
        <begin position="140"/>
        <end position="167"/>
    </location>
</feature>
<dbReference type="OrthoDB" id="2269373at2759"/>
<keyword evidence="2" id="KW-0479">Metal-binding</keyword>
<keyword evidence="3" id="KW-0539">Nucleus</keyword>
<comment type="subcellular location">
    <subcellularLocation>
        <location evidence="1">Nucleus</location>
    </subcellularLocation>
</comment>